<keyword evidence="1" id="KW-0540">Nuclease</keyword>
<accession>A0A267MNM2</accession>
<reference evidence="5 6" key="1">
    <citation type="submission" date="2017-06" db="EMBL/GenBank/DDBJ databases">
        <title>Draft genome sequence of anaerobic fermentative bacterium Anaeromicrobium sediminis DY2726D isolated from West Pacific Ocean sediments.</title>
        <authorList>
            <person name="Zeng X."/>
        </authorList>
    </citation>
    <scope>NUCLEOTIDE SEQUENCE [LARGE SCALE GENOMIC DNA]</scope>
    <source>
        <strain evidence="5 6">DY2726D</strain>
    </source>
</reference>
<dbReference type="Pfam" id="PF00929">
    <property type="entry name" value="RNase_T"/>
    <property type="match status" value="1"/>
</dbReference>
<sequence length="284" mass="33025">MNYIVADCEWNYMHRMKGFWPNKKMPNEIIEIGATKINSDTLQIVDTFRTYVKPKLYSRLNPQVTKLSNITKADLEYGVGFLRALELFKKWMGSDVTFCVWGTNDIIEIKRNVSFHDPQVKLDFVEKYVDVQKLFQLCIIPSEKNSISLVGASELLDIFEEGNIHNALIDAKITARILIQLIKNKNIKDIKQYVEDASQLTRIKKVDVKRHFNEINKRKLNITCPICGKFARKTSGIKIKKNVCTIFGKCDKCGIQIKHKTKIVYDKNRNFVYKTTNKIYEKSE</sequence>
<comment type="caution">
    <text evidence="5">The sequence shown here is derived from an EMBL/GenBank/DDBJ whole genome shotgun (WGS) entry which is preliminary data.</text>
</comment>
<dbReference type="GO" id="GO:0003676">
    <property type="term" value="F:nucleic acid binding"/>
    <property type="evidence" value="ECO:0007669"/>
    <property type="project" value="InterPro"/>
</dbReference>
<keyword evidence="2" id="KW-0378">Hydrolase</keyword>
<dbReference type="GO" id="GO:0000175">
    <property type="term" value="F:3'-5'-RNA exonuclease activity"/>
    <property type="evidence" value="ECO:0007669"/>
    <property type="project" value="InterPro"/>
</dbReference>
<keyword evidence="3" id="KW-0269">Exonuclease</keyword>
<dbReference type="PANTHER" id="PTHR23044">
    <property type="entry name" value="3'-5' EXONUCLEASE ERI1-RELATED"/>
    <property type="match status" value="1"/>
</dbReference>
<evidence type="ECO:0000256" key="1">
    <source>
        <dbReference type="ARBA" id="ARBA00022722"/>
    </source>
</evidence>
<dbReference type="RefSeq" id="WP_095130030.1">
    <property type="nucleotide sequence ID" value="NZ_NIBG01000001.1"/>
</dbReference>
<dbReference type="CDD" id="cd06133">
    <property type="entry name" value="ERI-1_3'hExo_like"/>
    <property type="match status" value="1"/>
</dbReference>
<gene>
    <name evidence="5" type="ORF">CCE28_00885</name>
</gene>
<dbReference type="SUPFAM" id="SSF53098">
    <property type="entry name" value="Ribonuclease H-like"/>
    <property type="match status" value="1"/>
</dbReference>
<dbReference type="PANTHER" id="PTHR23044:SF61">
    <property type="entry name" value="3'-5' EXORIBONUCLEASE 1-RELATED"/>
    <property type="match status" value="1"/>
</dbReference>
<dbReference type="Proteomes" id="UP000216024">
    <property type="component" value="Unassembled WGS sequence"/>
</dbReference>
<evidence type="ECO:0000259" key="4">
    <source>
        <dbReference type="SMART" id="SM00479"/>
    </source>
</evidence>
<proteinExistence type="predicted"/>
<dbReference type="InterPro" id="IPR047201">
    <property type="entry name" value="ERI-1_3'hExo-like"/>
</dbReference>
<evidence type="ECO:0000256" key="3">
    <source>
        <dbReference type="ARBA" id="ARBA00022839"/>
    </source>
</evidence>
<feature type="domain" description="Exonuclease" evidence="4">
    <location>
        <begin position="2"/>
        <end position="187"/>
    </location>
</feature>
<evidence type="ECO:0000313" key="5">
    <source>
        <dbReference type="EMBL" id="PAB61017.1"/>
    </source>
</evidence>
<dbReference type="OrthoDB" id="159416at2"/>
<dbReference type="EMBL" id="NIBG01000001">
    <property type="protein sequence ID" value="PAB61017.1"/>
    <property type="molecule type" value="Genomic_DNA"/>
</dbReference>
<dbReference type="InterPro" id="IPR013520">
    <property type="entry name" value="Ribonucl_H"/>
</dbReference>
<organism evidence="5 6">
    <name type="scientific">Anaeromicrobium sediminis</name>
    <dbReference type="NCBI Taxonomy" id="1478221"/>
    <lineage>
        <taxon>Bacteria</taxon>
        <taxon>Bacillati</taxon>
        <taxon>Bacillota</taxon>
        <taxon>Clostridia</taxon>
        <taxon>Peptostreptococcales</taxon>
        <taxon>Thermotaleaceae</taxon>
        <taxon>Anaeromicrobium</taxon>
    </lineage>
</organism>
<dbReference type="Gene3D" id="3.30.420.10">
    <property type="entry name" value="Ribonuclease H-like superfamily/Ribonuclease H"/>
    <property type="match status" value="1"/>
</dbReference>
<dbReference type="InterPro" id="IPR051274">
    <property type="entry name" value="3-5_Exoribonuclease"/>
</dbReference>
<dbReference type="SMART" id="SM00479">
    <property type="entry name" value="EXOIII"/>
    <property type="match status" value="1"/>
</dbReference>
<protein>
    <recommendedName>
        <fullName evidence="4">Exonuclease domain-containing protein</fullName>
    </recommendedName>
</protein>
<evidence type="ECO:0000313" key="6">
    <source>
        <dbReference type="Proteomes" id="UP000216024"/>
    </source>
</evidence>
<evidence type="ECO:0000256" key="2">
    <source>
        <dbReference type="ARBA" id="ARBA00022801"/>
    </source>
</evidence>
<name>A0A267MNM2_9FIRM</name>
<dbReference type="InterPro" id="IPR036397">
    <property type="entry name" value="RNaseH_sf"/>
</dbReference>
<keyword evidence="6" id="KW-1185">Reference proteome</keyword>
<dbReference type="AlphaFoldDB" id="A0A267MNM2"/>
<dbReference type="InterPro" id="IPR012337">
    <property type="entry name" value="RNaseH-like_sf"/>
</dbReference>